<dbReference type="RefSeq" id="WP_151542716.1">
    <property type="nucleotide sequence ID" value="NZ_WBMR01000083.1"/>
</dbReference>
<keyword evidence="3" id="KW-1185">Reference proteome</keyword>
<evidence type="ECO:0000313" key="2">
    <source>
        <dbReference type="EMBL" id="KAB2375725.1"/>
    </source>
</evidence>
<organism evidence="2 3">
    <name type="scientific">Actinomadura montaniterrae</name>
    <dbReference type="NCBI Taxonomy" id="1803903"/>
    <lineage>
        <taxon>Bacteria</taxon>
        <taxon>Bacillati</taxon>
        <taxon>Actinomycetota</taxon>
        <taxon>Actinomycetes</taxon>
        <taxon>Streptosporangiales</taxon>
        <taxon>Thermomonosporaceae</taxon>
        <taxon>Actinomadura</taxon>
    </lineage>
</organism>
<dbReference type="Pfam" id="PF04149">
    <property type="entry name" value="DUF397"/>
    <property type="match status" value="1"/>
</dbReference>
<dbReference type="OrthoDB" id="3542928at2"/>
<reference evidence="2 3" key="1">
    <citation type="submission" date="2019-09" db="EMBL/GenBank/DDBJ databases">
        <title>Actinomadura physcomitrii sp. nov., a novel actinomycete isolated from moss [Physcomitrium sphaericum (Ludw) Fuernr].</title>
        <authorList>
            <person name="Liu C."/>
            <person name="Zhuang X."/>
        </authorList>
    </citation>
    <scope>NUCLEOTIDE SEQUENCE [LARGE SCALE GENOMIC DNA]</scope>
    <source>
        <strain evidence="2 3">CYP1-1B</strain>
    </source>
</reference>
<dbReference type="AlphaFoldDB" id="A0A6L3VNI5"/>
<accession>A0A6L3VNI5</accession>
<proteinExistence type="predicted"/>
<evidence type="ECO:0000313" key="3">
    <source>
        <dbReference type="Proteomes" id="UP000483004"/>
    </source>
</evidence>
<feature type="domain" description="DUF397" evidence="1">
    <location>
        <begin position="10"/>
        <end position="61"/>
    </location>
</feature>
<protein>
    <submittedName>
        <fullName evidence="2">DUF397 domain-containing protein</fullName>
    </submittedName>
</protein>
<evidence type="ECO:0000259" key="1">
    <source>
        <dbReference type="Pfam" id="PF04149"/>
    </source>
</evidence>
<comment type="caution">
    <text evidence="2">The sequence shown here is derived from an EMBL/GenBank/DDBJ whole genome shotgun (WGS) entry which is preliminary data.</text>
</comment>
<dbReference type="InterPro" id="IPR007278">
    <property type="entry name" value="DUF397"/>
</dbReference>
<gene>
    <name evidence="2" type="ORF">F9B16_25820</name>
</gene>
<name>A0A6L3VNI5_9ACTN</name>
<sequence>MSFHAAPPQRWRKSTRCGASTTCVEVAGHDDGIVSVRDGAADDTCLEFAPGEWRRFVAAARRGAFDLH</sequence>
<dbReference type="EMBL" id="WBMR01000083">
    <property type="protein sequence ID" value="KAB2375725.1"/>
    <property type="molecule type" value="Genomic_DNA"/>
</dbReference>
<dbReference type="Proteomes" id="UP000483004">
    <property type="component" value="Unassembled WGS sequence"/>
</dbReference>